<organism evidence="2 3">
    <name type="scientific">Tropilaelaps mercedesae</name>
    <dbReference type="NCBI Taxonomy" id="418985"/>
    <lineage>
        <taxon>Eukaryota</taxon>
        <taxon>Metazoa</taxon>
        <taxon>Ecdysozoa</taxon>
        <taxon>Arthropoda</taxon>
        <taxon>Chelicerata</taxon>
        <taxon>Arachnida</taxon>
        <taxon>Acari</taxon>
        <taxon>Parasitiformes</taxon>
        <taxon>Mesostigmata</taxon>
        <taxon>Gamasina</taxon>
        <taxon>Dermanyssoidea</taxon>
        <taxon>Laelapidae</taxon>
        <taxon>Tropilaelaps</taxon>
    </lineage>
</organism>
<sequence length="166" mass="17275">MNDLNAASWQSGGHTISIPVFKEFVLPSSANAYLTSSLPSTVSWQNRTSSPNATTLSSNAVLISTPVSGAVPRRRSPFGPSRQDGPSQPPQVQHTYSYETSQASTASNGGGAGAGCGAQLEDGKHVSAANLVGVEKQLVSRTQQEVKTQQVVTCSVPDIAPVLLPK</sequence>
<dbReference type="AlphaFoldDB" id="A0A1V9XJG8"/>
<evidence type="ECO:0000313" key="2">
    <source>
        <dbReference type="EMBL" id="OQR73629.1"/>
    </source>
</evidence>
<comment type="caution">
    <text evidence="2">The sequence shown here is derived from an EMBL/GenBank/DDBJ whole genome shotgun (WGS) entry which is preliminary data.</text>
</comment>
<dbReference type="Proteomes" id="UP000192247">
    <property type="component" value="Unassembled WGS sequence"/>
</dbReference>
<evidence type="ECO:0000313" key="3">
    <source>
        <dbReference type="Proteomes" id="UP000192247"/>
    </source>
</evidence>
<feature type="region of interest" description="Disordered" evidence="1">
    <location>
        <begin position="66"/>
        <end position="112"/>
    </location>
</feature>
<proteinExistence type="predicted"/>
<dbReference type="InParanoid" id="A0A1V9XJG8"/>
<reference evidence="2 3" key="1">
    <citation type="journal article" date="2017" name="Gigascience">
        <title>Draft genome of the honey bee ectoparasitic mite, Tropilaelaps mercedesae, is shaped by the parasitic life history.</title>
        <authorList>
            <person name="Dong X."/>
            <person name="Armstrong S.D."/>
            <person name="Xia D."/>
            <person name="Makepeace B.L."/>
            <person name="Darby A.C."/>
            <person name="Kadowaki T."/>
        </authorList>
    </citation>
    <scope>NUCLEOTIDE SEQUENCE [LARGE SCALE GENOMIC DNA]</scope>
    <source>
        <strain evidence="2">Wuxi-XJTLU</strain>
    </source>
</reference>
<accession>A0A1V9XJG8</accession>
<gene>
    <name evidence="2" type="ORF">BIW11_03536</name>
</gene>
<dbReference type="EMBL" id="MNPL01009607">
    <property type="protein sequence ID" value="OQR73629.1"/>
    <property type="molecule type" value="Genomic_DNA"/>
</dbReference>
<name>A0A1V9XJG8_9ACAR</name>
<keyword evidence="3" id="KW-1185">Reference proteome</keyword>
<protein>
    <submittedName>
        <fullName evidence="2">Catenin delta-1-like</fullName>
    </submittedName>
</protein>
<feature type="compositionally biased region" description="Polar residues" evidence="1">
    <location>
        <begin position="84"/>
        <end position="107"/>
    </location>
</feature>
<evidence type="ECO:0000256" key="1">
    <source>
        <dbReference type="SAM" id="MobiDB-lite"/>
    </source>
</evidence>